<dbReference type="EMBL" id="MQVS01000002">
    <property type="protein sequence ID" value="OKL52346.1"/>
    <property type="molecule type" value="Genomic_DNA"/>
</dbReference>
<dbReference type="Gene3D" id="1.20.1530.20">
    <property type="match status" value="1"/>
</dbReference>
<dbReference type="PANTHER" id="PTHR18640">
    <property type="entry name" value="SOLUTE CARRIER FAMILY 10 MEMBER 7"/>
    <property type="match status" value="1"/>
</dbReference>
<sequence length="335" mass="34176">MSSRAGSRPRSLFDPFVAAIFAALGAGLALPASGQAAAALATTRTAAIAVLFALYGARLRTGEVWAGLRNLPLQASCLAVTFGLYPLLAWALVAAAGPWLGAFAAGVLYLGLLPSTVQSAVTFTSIAGGNVAGAVVAATVSTLVGVVATPLLVALLMGAHATVGLAQFWAVCLQLLVPFACGQLAQPLIGQRLRARPRLTRLWDQGTIVLIVYASISAATLAGTWRTVTPLTLAVLLTACLVLLVPVMAVTWWGGARLGLLRADRITLLMCGSTKSLATGLPMAAVLFTPAVLATVTVPVVVFHQLQLAVKAVVARRLGSHPPPVAASSPPGGGQ</sequence>
<dbReference type="InterPro" id="IPR038770">
    <property type="entry name" value="Na+/solute_symporter_sf"/>
</dbReference>
<evidence type="ECO:0008006" key="4">
    <source>
        <dbReference type="Google" id="ProtNLM"/>
    </source>
</evidence>
<reference evidence="3" key="1">
    <citation type="submission" date="2016-12" db="EMBL/GenBank/DDBJ databases">
        <authorList>
            <person name="Meng X."/>
        </authorList>
    </citation>
    <scope>NUCLEOTIDE SEQUENCE [LARGE SCALE GENOMIC DNA]</scope>
    <source>
        <strain evidence="3">DSM 20732</strain>
    </source>
</reference>
<dbReference type="PIRSF" id="PIRSF026166">
    <property type="entry name" value="UCP026166"/>
    <property type="match status" value="1"/>
</dbReference>
<dbReference type="GO" id="GO:0005886">
    <property type="term" value="C:plasma membrane"/>
    <property type="evidence" value="ECO:0007669"/>
    <property type="project" value="TreeGrafter"/>
</dbReference>
<comment type="caution">
    <text evidence="2">The sequence shown here is derived from an EMBL/GenBank/DDBJ whole genome shotgun (WGS) entry which is preliminary data.</text>
</comment>
<evidence type="ECO:0000313" key="2">
    <source>
        <dbReference type="EMBL" id="OKL52346.1"/>
    </source>
</evidence>
<organism evidence="2 3">
    <name type="scientific">Buchananella hordeovulneris</name>
    <dbReference type="NCBI Taxonomy" id="52770"/>
    <lineage>
        <taxon>Bacteria</taxon>
        <taxon>Bacillati</taxon>
        <taxon>Actinomycetota</taxon>
        <taxon>Actinomycetes</taxon>
        <taxon>Actinomycetales</taxon>
        <taxon>Actinomycetaceae</taxon>
        <taxon>Buchananella</taxon>
    </lineage>
</organism>
<feature type="transmembrane region" description="Helical" evidence="1">
    <location>
        <begin position="231"/>
        <end position="256"/>
    </location>
</feature>
<dbReference type="Proteomes" id="UP000185612">
    <property type="component" value="Unassembled WGS sequence"/>
</dbReference>
<feature type="transmembrane region" description="Helical" evidence="1">
    <location>
        <begin position="206"/>
        <end position="225"/>
    </location>
</feature>
<feature type="transmembrane region" description="Helical" evidence="1">
    <location>
        <begin position="277"/>
        <end position="302"/>
    </location>
</feature>
<feature type="transmembrane region" description="Helical" evidence="1">
    <location>
        <begin position="165"/>
        <end position="185"/>
    </location>
</feature>
<feature type="transmembrane region" description="Helical" evidence="1">
    <location>
        <begin position="36"/>
        <end position="59"/>
    </location>
</feature>
<dbReference type="InParanoid" id="A0A1Q5PXX3"/>
<keyword evidence="1" id="KW-0812">Transmembrane</keyword>
<accession>A0A1Q5PXX3</accession>
<feature type="transmembrane region" description="Helical" evidence="1">
    <location>
        <begin position="12"/>
        <end position="30"/>
    </location>
</feature>
<dbReference type="RefSeq" id="WP_073822951.1">
    <property type="nucleotide sequence ID" value="NZ_MQVS01000002.1"/>
</dbReference>
<dbReference type="Pfam" id="PF13593">
    <property type="entry name" value="SBF_like"/>
    <property type="match status" value="1"/>
</dbReference>
<evidence type="ECO:0000256" key="1">
    <source>
        <dbReference type="SAM" id="Phobius"/>
    </source>
</evidence>
<keyword evidence="1" id="KW-1133">Transmembrane helix</keyword>
<name>A0A1Q5PXX3_9ACTO</name>
<feature type="transmembrane region" description="Helical" evidence="1">
    <location>
        <begin position="99"/>
        <end position="123"/>
    </location>
</feature>
<dbReference type="InterPro" id="IPR016833">
    <property type="entry name" value="Put_Na-Bile_cotransptr"/>
</dbReference>
<dbReference type="STRING" id="52770.BSZ40_02365"/>
<keyword evidence="3" id="KW-1185">Reference proteome</keyword>
<evidence type="ECO:0000313" key="3">
    <source>
        <dbReference type="Proteomes" id="UP000185612"/>
    </source>
</evidence>
<proteinExistence type="predicted"/>
<keyword evidence="1" id="KW-0472">Membrane</keyword>
<feature type="transmembrane region" description="Helical" evidence="1">
    <location>
        <begin position="71"/>
        <end position="93"/>
    </location>
</feature>
<feature type="transmembrane region" description="Helical" evidence="1">
    <location>
        <begin position="135"/>
        <end position="159"/>
    </location>
</feature>
<protein>
    <recommendedName>
        <fullName evidence="4">Bile acid:sodium symporter</fullName>
    </recommendedName>
</protein>
<gene>
    <name evidence="2" type="ORF">BSZ40_02365</name>
</gene>
<dbReference type="AlphaFoldDB" id="A0A1Q5PXX3"/>
<dbReference type="PANTHER" id="PTHR18640:SF5">
    <property type="entry name" value="SODIUM_BILE ACID COTRANSPORTER 7"/>
    <property type="match status" value="1"/>
</dbReference>